<accession>A0AAV5UWW0</accession>
<comment type="caution">
    <text evidence="3">The sequence shown here is derived from an EMBL/GenBank/DDBJ whole genome shotgun (WGS) entry which is preliminary data.</text>
</comment>
<dbReference type="Pfam" id="PF00024">
    <property type="entry name" value="PAN_1"/>
    <property type="match status" value="2"/>
</dbReference>
<dbReference type="Pfam" id="PF25057">
    <property type="entry name" value="CUT_N"/>
    <property type="match status" value="1"/>
</dbReference>
<sequence>SGLDAPSISQSASQLVVPDWEASIISTKTLNECIVRCANEQNCSSCEYFSDPHDCLLSRFESREGPDPLPEVDGFNVTYAQVTSPIPEGDCNPSEISSFHSVPVTTPIFGEAKLYNGSSGIQECLSHCEDCEAVIYSSHYKECFTVHPTTATQPLNFVDQHFVILTSLCSPPPLPCDSLSSIYVGRTSDAASERIACLTKCMEDPSCRFGYALSDSECLTSSQPLQLAPTITRYCTTHDNNDFDGGAVMYEESHFCGRGNSINVTGISVVECMQLCITHPTKSCDAVSYDDSIRTCSVFEGANVQRVEGNCSFLALNIVTFDTDKEFIEKLGDEITSEMLKHRKWKSGKRGESRRKNPKTHGLKLKKKKKVTRMIDDGEDIEVKTICTMDTVKIEVNSHHSIIGEVFVKDHSSTCNASQSNSSEKKLEVKLDDWEKCGVTKKDFSYSFDVVVKRDSSSRILTKTDRIYRVACDYSNAHTTTVSSILRMGENHYNKMPMKGKITVGNELKMELRSKKDGKTRKVQVGQPLQLVFSASTDSDFNVNSCTAMNEVKTEKVEIIKGG</sequence>
<feature type="region of interest" description="Disordered" evidence="1">
    <location>
        <begin position="342"/>
        <end position="363"/>
    </location>
</feature>
<dbReference type="SUPFAM" id="SSF57414">
    <property type="entry name" value="Hairpin loop containing domain-like"/>
    <property type="match status" value="1"/>
</dbReference>
<evidence type="ECO:0000313" key="4">
    <source>
        <dbReference type="Proteomes" id="UP001432322"/>
    </source>
</evidence>
<evidence type="ECO:0000256" key="1">
    <source>
        <dbReference type="SAM" id="MobiDB-lite"/>
    </source>
</evidence>
<dbReference type="Proteomes" id="UP001432322">
    <property type="component" value="Unassembled WGS sequence"/>
</dbReference>
<dbReference type="InterPro" id="IPR056953">
    <property type="entry name" value="CUT_N"/>
</dbReference>
<protein>
    <recommendedName>
        <fullName evidence="2">ZP domain-containing protein</fullName>
    </recommendedName>
</protein>
<dbReference type="InterPro" id="IPR052774">
    <property type="entry name" value="Celegans_DevNeuronal_Protein"/>
</dbReference>
<proteinExistence type="predicted"/>
<dbReference type="PANTHER" id="PTHR47327:SF1">
    <property type="entry name" value="RE15579P"/>
    <property type="match status" value="1"/>
</dbReference>
<dbReference type="AlphaFoldDB" id="A0AAV5UWW0"/>
<keyword evidence="4" id="KW-1185">Reference proteome</keyword>
<name>A0AAV5UWW0_9BILA</name>
<gene>
    <name evidence="3" type="ORF">PFISCL1PPCAC_2000</name>
</gene>
<dbReference type="Gene3D" id="3.50.4.10">
    <property type="entry name" value="Hepatocyte Growth Factor"/>
    <property type="match status" value="1"/>
</dbReference>
<organism evidence="3 4">
    <name type="scientific">Pristionchus fissidentatus</name>
    <dbReference type="NCBI Taxonomy" id="1538716"/>
    <lineage>
        <taxon>Eukaryota</taxon>
        <taxon>Metazoa</taxon>
        <taxon>Ecdysozoa</taxon>
        <taxon>Nematoda</taxon>
        <taxon>Chromadorea</taxon>
        <taxon>Rhabditida</taxon>
        <taxon>Rhabditina</taxon>
        <taxon>Diplogasteromorpha</taxon>
        <taxon>Diplogasteroidea</taxon>
        <taxon>Neodiplogasteridae</taxon>
        <taxon>Pristionchus</taxon>
    </lineage>
</organism>
<evidence type="ECO:0000313" key="3">
    <source>
        <dbReference type="EMBL" id="GMT10703.1"/>
    </source>
</evidence>
<dbReference type="EMBL" id="BTSY01000001">
    <property type="protein sequence ID" value="GMT10703.1"/>
    <property type="molecule type" value="Genomic_DNA"/>
</dbReference>
<dbReference type="PROSITE" id="PS51034">
    <property type="entry name" value="ZP_2"/>
    <property type="match status" value="1"/>
</dbReference>
<dbReference type="InterPro" id="IPR001507">
    <property type="entry name" value="ZP_dom"/>
</dbReference>
<feature type="non-terminal residue" evidence="3">
    <location>
        <position position="1"/>
    </location>
</feature>
<feature type="domain" description="ZP" evidence="2">
    <location>
        <begin position="386"/>
        <end position="563"/>
    </location>
</feature>
<evidence type="ECO:0000259" key="2">
    <source>
        <dbReference type="PROSITE" id="PS51034"/>
    </source>
</evidence>
<reference evidence="3" key="1">
    <citation type="submission" date="2023-10" db="EMBL/GenBank/DDBJ databases">
        <title>Genome assembly of Pristionchus species.</title>
        <authorList>
            <person name="Yoshida K."/>
            <person name="Sommer R.J."/>
        </authorList>
    </citation>
    <scope>NUCLEOTIDE SEQUENCE</scope>
    <source>
        <strain evidence="3">RS5133</strain>
    </source>
</reference>
<dbReference type="SMART" id="SM00473">
    <property type="entry name" value="PAN_AP"/>
    <property type="match status" value="3"/>
</dbReference>
<dbReference type="PANTHER" id="PTHR47327">
    <property type="entry name" value="FI18240P1-RELATED"/>
    <property type="match status" value="1"/>
</dbReference>
<dbReference type="GO" id="GO:0009653">
    <property type="term" value="P:anatomical structure morphogenesis"/>
    <property type="evidence" value="ECO:0007669"/>
    <property type="project" value="TreeGrafter"/>
</dbReference>
<dbReference type="InterPro" id="IPR003609">
    <property type="entry name" value="Pan_app"/>
</dbReference>